<dbReference type="PROSITE" id="PS01124">
    <property type="entry name" value="HTH_ARAC_FAMILY_2"/>
    <property type="match status" value="1"/>
</dbReference>
<name>A0ABS3CYY0_9ALTE</name>
<comment type="caution">
    <text evidence="3">The sequence shown here is derived from an EMBL/GenBank/DDBJ whole genome shotgun (WGS) entry which is preliminary data.</text>
</comment>
<dbReference type="Pfam" id="PF12625">
    <property type="entry name" value="Arabinose_bd"/>
    <property type="match status" value="1"/>
</dbReference>
<dbReference type="PANTHER" id="PTHR47894:SF1">
    <property type="entry name" value="HTH-TYPE TRANSCRIPTIONAL REGULATOR VQSM"/>
    <property type="match status" value="1"/>
</dbReference>
<accession>A0ABS3CYY0</accession>
<evidence type="ECO:0000256" key="1">
    <source>
        <dbReference type="ARBA" id="ARBA00023125"/>
    </source>
</evidence>
<dbReference type="InterPro" id="IPR018060">
    <property type="entry name" value="HTH_AraC"/>
</dbReference>
<dbReference type="SMART" id="SM00342">
    <property type="entry name" value="HTH_ARAC"/>
    <property type="match status" value="1"/>
</dbReference>
<evidence type="ECO:0000259" key="2">
    <source>
        <dbReference type="PROSITE" id="PS01124"/>
    </source>
</evidence>
<dbReference type="Proteomes" id="UP000663992">
    <property type="component" value="Unassembled WGS sequence"/>
</dbReference>
<keyword evidence="1" id="KW-0238">DNA-binding</keyword>
<gene>
    <name evidence="3" type="ORF">J0A65_20850</name>
</gene>
<dbReference type="RefSeq" id="WP_152488394.1">
    <property type="nucleotide sequence ID" value="NZ_JAFKCS010000050.1"/>
</dbReference>
<protein>
    <submittedName>
        <fullName evidence="3">AraC family transcriptional regulator ligand-binding domain-containing protein</fullName>
    </submittedName>
</protein>
<reference evidence="3 4" key="1">
    <citation type="submission" date="2021-03" db="EMBL/GenBank/DDBJ databases">
        <title>novel species isolated from a fishpond in China.</title>
        <authorList>
            <person name="Lu H."/>
            <person name="Cai Z."/>
        </authorList>
    </citation>
    <scope>NUCLEOTIDE SEQUENCE [LARGE SCALE GENOMIC DNA]</scope>
    <source>
        <strain evidence="3 4">Y57</strain>
    </source>
</reference>
<dbReference type="Pfam" id="PF12833">
    <property type="entry name" value="HTH_18"/>
    <property type="match status" value="1"/>
</dbReference>
<organism evidence="3 4">
    <name type="scientific">Bowmanella yangjiangensis</name>
    <dbReference type="NCBI Taxonomy" id="2811230"/>
    <lineage>
        <taxon>Bacteria</taxon>
        <taxon>Pseudomonadati</taxon>
        <taxon>Pseudomonadota</taxon>
        <taxon>Gammaproteobacteria</taxon>
        <taxon>Alteromonadales</taxon>
        <taxon>Alteromonadaceae</taxon>
        <taxon>Bowmanella</taxon>
    </lineage>
</organism>
<feature type="domain" description="HTH araC/xylS-type" evidence="2">
    <location>
        <begin position="224"/>
        <end position="318"/>
    </location>
</feature>
<evidence type="ECO:0000313" key="4">
    <source>
        <dbReference type="Proteomes" id="UP000663992"/>
    </source>
</evidence>
<evidence type="ECO:0000313" key="3">
    <source>
        <dbReference type="EMBL" id="MBN7822328.1"/>
    </source>
</evidence>
<sequence>MDRIPLRVANLQRYHRGALGEVLERYLRGTQRCREGDYSMFTLEQLLAEAQRHDPAIGLNLFAHFSAQDRHMLAHACKYCANVDEALRFWARYARLASDMDNVRYVEEQSGAALEVWVEAPETLARFTVEHYFTMCITLANETNSGQLRPIRIDFAHARPSYHEHYGRIFGESVRFGCPSNLLVYASEDLKVPLQTRHAGMFEVICQELDRCLARQHQLSGWAGKAAQSMRRTLSEGRVPGLEEQASALHLSSRTLRRRLEQQGLSFRQLLDLVRLELEQQLQLQGVAPAEIATRLGYSDLDAYQHARRRWRGDEPQT</sequence>
<dbReference type="EMBL" id="JAFKCS010000050">
    <property type="protein sequence ID" value="MBN7822328.1"/>
    <property type="molecule type" value="Genomic_DNA"/>
</dbReference>
<dbReference type="PANTHER" id="PTHR47894">
    <property type="entry name" value="HTH-TYPE TRANSCRIPTIONAL REGULATOR GADX"/>
    <property type="match status" value="1"/>
</dbReference>
<keyword evidence="4" id="KW-1185">Reference proteome</keyword>
<dbReference type="Gene3D" id="1.10.10.60">
    <property type="entry name" value="Homeodomain-like"/>
    <property type="match status" value="1"/>
</dbReference>
<proteinExistence type="predicted"/>
<dbReference type="InterPro" id="IPR032687">
    <property type="entry name" value="AraC-type_N"/>
</dbReference>